<evidence type="ECO:0000256" key="1">
    <source>
        <dbReference type="ARBA" id="ARBA00000085"/>
    </source>
</evidence>
<dbReference type="PANTHER" id="PTHR45339">
    <property type="entry name" value="HYBRID SIGNAL TRANSDUCTION HISTIDINE KINASE J"/>
    <property type="match status" value="1"/>
</dbReference>
<dbReference type="InterPro" id="IPR001610">
    <property type="entry name" value="PAC"/>
</dbReference>
<dbReference type="PROSITE" id="PS50109">
    <property type="entry name" value="HIS_KIN"/>
    <property type="match status" value="1"/>
</dbReference>
<keyword evidence="11 18" id="KW-1133">Transmembrane helix</keyword>
<feature type="transmembrane region" description="Helical" evidence="18">
    <location>
        <begin position="12"/>
        <end position="30"/>
    </location>
</feature>
<dbReference type="PROSITE" id="PS50110">
    <property type="entry name" value="RESPONSE_REGULATORY"/>
    <property type="match status" value="1"/>
</dbReference>
<keyword evidence="5 15" id="KW-0597">Phosphoprotein</keyword>
<accession>A0A7U3YL98</accession>
<organism evidence="24 25">
    <name type="scientific">Desulfobulbus propionicus (strain ATCC 33891 / DSM 2032 / VKM B-1956 / 1pr3)</name>
    <dbReference type="NCBI Taxonomy" id="577650"/>
    <lineage>
        <taxon>Bacteria</taxon>
        <taxon>Pseudomonadati</taxon>
        <taxon>Thermodesulfobacteriota</taxon>
        <taxon>Desulfobulbia</taxon>
        <taxon>Desulfobulbales</taxon>
        <taxon>Desulfobulbaceae</taxon>
        <taxon>Desulfobulbus</taxon>
    </lineage>
</organism>
<dbReference type="PRINTS" id="PR00344">
    <property type="entry name" value="BCTRLSENSOR"/>
</dbReference>
<evidence type="ECO:0000256" key="6">
    <source>
        <dbReference type="ARBA" id="ARBA00022679"/>
    </source>
</evidence>
<evidence type="ECO:0000256" key="3">
    <source>
        <dbReference type="ARBA" id="ARBA00012438"/>
    </source>
</evidence>
<evidence type="ECO:0000256" key="7">
    <source>
        <dbReference type="ARBA" id="ARBA00022692"/>
    </source>
</evidence>
<evidence type="ECO:0000256" key="4">
    <source>
        <dbReference type="ARBA" id="ARBA00022475"/>
    </source>
</evidence>
<dbReference type="SMART" id="SM00448">
    <property type="entry name" value="REC"/>
    <property type="match status" value="1"/>
</dbReference>
<dbReference type="InterPro" id="IPR008207">
    <property type="entry name" value="Sig_transdc_His_kin_Hpt_dom"/>
</dbReference>
<dbReference type="SMART" id="SM00091">
    <property type="entry name" value="PAS"/>
    <property type="match status" value="3"/>
</dbReference>
<dbReference type="Gene3D" id="1.20.120.160">
    <property type="entry name" value="HPT domain"/>
    <property type="match status" value="1"/>
</dbReference>
<dbReference type="FunFam" id="1.10.287.130:FF:000004">
    <property type="entry name" value="Ethylene receptor 1"/>
    <property type="match status" value="1"/>
</dbReference>
<evidence type="ECO:0000313" key="24">
    <source>
        <dbReference type="EMBL" id="ADW17348.1"/>
    </source>
</evidence>
<keyword evidence="9 24" id="KW-0418">Kinase</keyword>
<evidence type="ECO:0000256" key="14">
    <source>
        <dbReference type="PROSITE-ProRule" id="PRU00110"/>
    </source>
</evidence>
<feature type="region of interest" description="Disordered" evidence="17">
    <location>
        <begin position="1147"/>
        <end position="1179"/>
    </location>
</feature>
<feature type="coiled-coil region" evidence="16">
    <location>
        <begin position="727"/>
        <end position="761"/>
    </location>
</feature>
<dbReference type="InterPro" id="IPR029150">
    <property type="entry name" value="dCache_3"/>
</dbReference>
<evidence type="ECO:0000256" key="5">
    <source>
        <dbReference type="ARBA" id="ARBA00022553"/>
    </source>
</evidence>
<dbReference type="Gene3D" id="3.40.50.2300">
    <property type="match status" value="1"/>
</dbReference>
<dbReference type="InterPro" id="IPR011006">
    <property type="entry name" value="CheY-like_superfamily"/>
</dbReference>
<dbReference type="SMART" id="SM00387">
    <property type="entry name" value="HATPase_c"/>
    <property type="match status" value="1"/>
</dbReference>
<evidence type="ECO:0000256" key="15">
    <source>
        <dbReference type="PROSITE-ProRule" id="PRU00169"/>
    </source>
</evidence>
<name>A0A7U3YL98_DESPD</name>
<dbReference type="Pfam" id="PF01627">
    <property type="entry name" value="Hpt"/>
    <property type="match status" value="1"/>
</dbReference>
<dbReference type="EMBL" id="CP002364">
    <property type="protein sequence ID" value="ADW17348.1"/>
    <property type="molecule type" value="Genomic_DNA"/>
</dbReference>
<comment type="catalytic activity">
    <reaction evidence="1">
        <text>ATP + protein L-histidine = ADP + protein N-phospho-L-histidine.</text>
        <dbReference type="EC" id="2.7.13.3"/>
    </reaction>
</comment>
<feature type="modified residue" description="4-aspartylphosphate" evidence="15">
    <location>
        <position position="1062"/>
    </location>
</feature>
<evidence type="ECO:0000256" key="2">
    <source>
        <dbReference type="ARBA" id="ARBA00004651"/>
    </source>
</evidence>
<evidence type="ECO:0000256" key="16">
    <source>
        <dbReference type="SAM" id="Coils"/>
    </source>
</evidence>
<keyword evidence="6" id="KW-0808">Transferase</keyword>
<keyword evidence="10" id="KW-0067">ATP-binding</keyword>
<dbReference type="PROSITE" id="PS50894">
    <property type="entry name" value="HPT"/>
    <property type="match status" value="1"/>
</dbReference>
<feature type="domain" description="HPt" evidence="23">
    <location>
        <begin position="1194"/>
        <end position="1282"/>
    </location>
</feature>
<evidence type="ECO:0000256" key="13">
    <source>
        <dbReference type="ARBA" id="ARBA00023136"/>
    </source>
</evidence>
<evidence type="ECO:0000259" key="23">
    <source>
        <dbReference type="PROSITE" id="PS50894"/>
    </source>
</evidence>
<evidence type="ECO:0000259" key="20">
    <source>
        <dbReference type="PROSITE" id="PS50110"/>
    </source>
</evidence>
<dbReference type="Pfam" id="PF13426">
    <property type="entry name" value="PAS_9"/>
    <property type="match status" value="3"/>
</dbReference>
<feature type="domain" description="Response regulatory" evidence="20">
    <location>
        <begin position="1014"/>
        <end position="1150"/>
    </location>
</feature>
<keyword evidence="4" id="KW-1003">Cell membrane</keyword>
<evidence type="ECO:0000256" key="12">
    <source>
        <dbReference type="ARBA" id="ARBA00023012"/>
    </source>
</evidence>
<dbReference type="InterPro" id="IPR036097">
    <property type="entry name" value="HisK_dim/P_sf"/>
</dbReference>
<evidence type="ECO:0000256" key="17">
    <source>
        <dbReference type="SAM" id="MobiDB-lite"/>
    </source>
</evidence>
<protein>
    <recommendedName>
        <fullName evidence="3">histidine kinase</fullName>
        <ecNumber evidence="3">2.7.13.3</ecNumber>
    </recommendedName>
</protein>
<evidence type="ECO:0000256" key="8">
    <source>
        <dbReference type="ARBA" id="ARBA00022741"/>
    </source>
</evidence>
<dbReference type="CDD" id="cd16922">
    <property type="entry name" value="HATPase_EvgS-ArcB-TorS-like"/>
    <property type="match status" value="1"/>
</dbReference>
<dbReference type="GO" id="GO:0000155">
    <property type="term" value="F:phosphorelay sensor kinase activity"/>
    <property type="evidence" value="ECO:0007669"/>
    <property type="project" value="InterPro"/>
</dbReference>
<dbReference type="KEGG" id="dpr:Despr_1178"/>
<dbReference type="Pfam" id="PF02518">
    <property type="entry name" value="HATPase_c"/>
    <property type="match status" value="1"/>
</dbReference>
<dbReference type="SUPFAM" id="SSF55874">
    <property type="entry name" value="ATPase domain of HSP90 chaperone/DNA topoisomerase II/histidine kinase"/>
    <property type="match status" value="1"/>
</dbReference>
<feature type="modified residue" description="Phosphohistidine" evidence="14">
    <location>
        <position position="1233"/>
    </location>
</feature>
<feature type="domain" description="PAS" evidence="21">
    <location>
        <begin position="357"/>
        <end position="409"/>
    </location>
</feature>
<dbReference type="GO" id="GO:0005524">
    <property type="term" value="F:ATP binding"/>
    <property type="evidence" value="ECO:0007669"/>
    <property type="project" value="UniProtKB-KW"/>
</dbReference>
<dbReference type="InterPro" id="IPR003594">
    <property type="entry name" value="HATPase_dom"/>
</dbReference>
<keyword evidence="8" id="KW-0547">Nucleotide-binding</keyword>
<dbReference type="Pfam" id="PF00072">
    <property type="entry name" value="Response_reg"/>
    <property type="match status" value="1"/>
</dbReference>
<dbReference type="Gene3D" id="3.30.450.20">
    <property type="entry name" value="PAS domain"/>
    <property type="match status" value="3"/>
</dbReference>
<dbReference type="InterPro" id="IPR004358">
    <property type="entry name" value="Sig_transdc_His_kin-like_C"/>
</dbReference>
<dbReference type="FunFam" id="3.30.565.10:FF:000010">
    <property type="entry name" value="Sensor histidine kinase RcsC"/>
    <property type="match status" value="1"/>
</dbReference>
<dbReference type="InterPro" id="IPR036890">
    <property type="entry name" value="HATPase_C_sf"/>
</dbReference>
<keyword evidence="16" id="KW-0175">Coiled coil</keyword>
<keyword evidence="7 18" id="KW-0812">Transmembrane</keyword>
<evidence type="ECO:0000256" key="9">
    <source>
        <dbReference type="ARBA" id="ARBA00022777"/>
    </source>
</evidence>
<feature type="domain" description="PAS" evidence="21">
    <location>
        <begin position="490"/>
        <end position="548"/>
    </location>
</feature>
<dbReference type="Pfam" id="PF00512">
    <property type="entry name" value="HisKA"/>
    <property type="match status" value="1"/>
</dbReference>
<dbReference type="SUPFAM" id="SSF47226">
    <property type="entry name" value="Histidine-containing phosphotransfer domain, HPT domain"/>
    <property type="match status" value="1"/>
</dbReference>
<evidence type="ECO:0000313" key="25">
    <source>
        <dbReference type="Proteomes" id="UP000006365"/>
    </source>
</evidence>
<dbReference type="SUPFAM" id="SSF47384">
    <property type="entry name" value="Homodimeric domain of signal transducing histidine kinase"/>
    <property type="match status" value="1"/>
</dbReference>
<evidence type="ECO:0000256" key="18">
    <source>
        <dbReference type="SAM" id="Phobius"/>
    </source>
</evidence>
<feature type="domain" description="PAC" evidence="22">
    <location>
        <begin position="435"/>
        <end position="486"/>
    </location>
</feature>
<evidence type="ECO:0000259" key="21">
    <source>
        <dbReference type="PROSITE" id="PS50112"/>
    </source>
</evidence>
<keyword evidence="12" id="KW-0902">Two-component regulatory system</keyword>
<evidence type="ECO:0000259" key="22">
    <source>
        <dbReference type="PROSITE" id="PS50113"/>
    </source>
</evidence>
<evidence type="ECO:0000256" key="10">
    <source>
        <dbReference type="ARBA" id="ARBA00022840"/>
    </source>
</evidence>
<feature type="domain" description="PAC" evidence="22">
    <location>
        <begin position="563"/>
        <end position="615"/>
    </location>
</feature>
<dbReference type="Gene3D" id="1.10.287.130">
    <property type="match status" value="1"/>
</dbReference>
<dbReference type="InterPro" id="IPR000014">
    <property type="entry name" value="PAS"/>
</dbReference>
<dbReference type="InterPro" id="IPR000700">
    <property type="entry name" value="PAS-assoc_C"/>
</dbReference>
<dbReference type="InterPro" id="IPR036641">
    <property type="entry name" value="HPT_dom_sf"/>
</dbReference>
<dbReference type="RefSeq" id="WP_015723890.1">
    <property type="nucleotide sequence ID" value="NC_014972.1"/>
</dbReference>
<dbReference type="Proteomes" id="UP000006365">
    <property type="component" value="Chromosome"/>
</dbReference>
<sequence length="1282" mass="142007">MNRSVSITHQGPLGFLVITVLCTLSLGLFLHSNKLNKEKSHFSEHQAILDTAYRASIQSYRLAMESFYHNALNTPQTLDLFAQGVNSQGLQRDLARGRLYRHLFGAYEAMRRQNLFQLHFHLADGTSYLRFFQPERHGDPLFEARPSVRLCNTEKRVIQGLEIGKIRSGFRYVFPLAQGGRHLGSVEVSVTFKSIIDALRELGPEREYAYVLNKRLLDTYLFPEQRWLYSPATIHDDYLVEDANAVLPDSPAPLSATAKAINALLGKRKDVHQAMHAGQPLTLAVVLDATTHTVSLLPLHDVTGRLSGYLLTYAPDPIIGKFQQEFYILLLYTIAVCCLVFALLWRLRRRSQALDEERRNLSAMNNALAEGIYMQNRDGVITRVNPAACQLLGYDADELLGQVAHDLFHRHGGNGAVPKEACPFFQTVHHSGQGYDGEEYFLCKNGELLLMEIASRPIFQQGTVVGSVTAFRDITERKHTEAALLQSEENGRKLMTAVEQSPASVVITDSDGTIEYVNQKFVQKSGFSVEEALGQNPRILKSGMMPEEIYKELWQTITAGLEWKGELHNKRKDGTLYWEAVSISPIRNEQGTITHFIAIKEDITDRMRMEAELRENERIQRTLIESLPIGLAIIDGESRIIEEVNPLAASLFGADRETIIGRECHHFLCPQDELSCPIIDRGLAVDNSDRLMLRADGTTLPVLKTVRMITIKGRRKLLECFVDIRERKQAEESVREANRQLEAAIVRAERLAREAESASRAKSQFLANMSHEIRTPMNAIIGMTHLAMQTRDDDKRGRFLDTVRHSAESLLGLLNDILDFSKMEAGQLKLSTAPFSPRQLLEEVMATLQMPAGEKGLRLAMDIAPNLPPCLVGDDLRLRQILLNLVGNAIKFTAAGSITLRITQEQPSSGGSEPLIHFTVIDTGIGIAEEKRALIFNSFEQADNSYVRQYGGTGLGLSICKQLVTLMGGKIWVESRINQGSAFHVLVPLPVCDQPLPADGADREAAAAKRTGLRILVVDDNEVNRDVASMLLEGEHRVNTAGNGLEALRALALNRYDVVLMDVQMPVLDGLAATTAIRAIEQQRPLAIELPPEISDPLAANLKGRHLTIVAMTAHAMGGDREMCLAAGMDTYITKPFQPGQLLEVLGPFDRPSAPRTEAPAPSTARPPATGVAAPPRPSRQTVRDALQHATLLEAEQIERILEAARSSITGTLAQAAAAIEQDDLAALARCAHTLKGTLLQCGLDHWADKAQEIHDGAKQGRDLPFAERLEALKQGLSDLLQ</sequence>
<feature type="compositionally biased region" description="Low complexity" evidence="17">
    <location>
        <begin position="1151"/>
        <end position="1170"/>
    </location>
</feature>
<dbReference type="EC" id="2.7.13.3" evidence="3"/>
<dbReference type="PANTHER" id="PTHR45339:SF1">
    <property type="entry name" value="HYBRID SIGNAL TRANSDUCTION HISTIDINE KINASE J"/>
    <property type="match status" value="1"/>
</dbReference>
<evidence type="ECO:0000256" key="11">
    <source>
        <dbReference type="ARBA" id="ARBA00022989"/>
    </source>
</evidence>
<dbReference type="Gene3D" id="3.30.565.10">
    <property type="entry name" value="Histidine kinase-like ATPase, C-terminal domain"/>
    <property type="match status" value="1"/>
</dbReference>
<proteinExistence type="predicted"/>
<dbReference type="SUPFAM" id="SSF55785">
    <property type="entry name" value="PYP-like sensor domain (PAS domain)"/>
    <property type="match status" value="3"/>
</dbReference>
<dbReference type="CDD" id="cd00130">
    <property type="entry name" value="PAS"/>
    <property type="match status" value="2"/>
</dbReference>
<feature type="transmembrane region" description="Helical" evidence="18">
    <location>
        <begin position="326"/>
        <end position="345"/>
    </location>
</feature>
<dbReference type="InterPro" id="IPR003661">
    <property type="entry name" value="HisK_dim/P_dom"/>
</dbReference>
<dbReference type="GO" id="GO:0005886">
    <property type="term" value="C:plasma membrane"/>
    <property type="evidence" value="ECO:0007669"/>
    <property type="project" value="UniProtKB-SubCell"/>
</dbReference>
<dbReference type="InterPro" id="IPR035965">
    <property type="entry name" value="PAS-like_dom_sf"/>
</dbReference>
<feature type="domain" description="Histidine kinase" evidence="19">
    <location>
        <begin position="768"/>
        <end position="991"/>
    </location>
</feature>
<evidence type="ECO:0000259" key="19">
    <source>
        <dbReference type="PROSITE" id="PS50109"/>
    </source>
</evidence>
<comment type="subcellular location">
    <subcellularLocation>
        <location evidence="2">Cell membrane</location>
        <topology evidence="2">Multi-pass membrane protein</topology>
    </subcellularLocation>
</comment>
<reference evidence="24 25" key="1">
    <citation type="journal article" date="2011" name="Stand. Genomic Sci.">
        <title>Complete genome sequence of Desulfobulbus propionicus type strain (1pr3).</title>
        <authorList>
            <person name="Pagani I."/>
            <person name="Lapidus A."/>
            <person name="Nolan M."/>
            <person name="Lucas S."/>
            <person name="Hammon N."/>
            <person name="Deshpande S."/>
            <person name="Cheng J.F."/>
            <person name="Chertkov O."/>
            <person name="Davenport K."/>
            <person name="Tapia R."/>
            <person name="Han C."/>
            <person name="Goodwin L."/>
            <person name="Pitluck S."/>
            <person name="Liolios K."/>
            <person name="Mavromatis K."/>
            <person name="Ivanova N."/>
            <person name="Mikhailova N."/>
            <person name="Pati A."/>
            <person name="Chen A."/>
            <person name="Palaniappan K."/>
            <person name="Land M."/>
            <person name="Hauser L."/>
            <person name="Chang Y.J."/>
            <person name="Jeffries C.D."/>
            <person name="Detter J.C."/>
            <person name="Brambilla E."/>
            <person name="Kannan K.P."/>
            <person name="Djao O.D."/>
            <person name="Rohde M."/>
            <person name="Pukall R."/>
            <person name="Spring S."/>
            <person name="Goker M."/>
            <person name="Sikorski J."/>
            <person name="Woyke T."/>
            <person name="Bristow J."/>
            <person name="Eisen J.A."/>
            <person name="Markowitz V."/>
            <person name="Hugenholtz P."/>
            <person name="Kyrpides N.C."/>
            <person name="Klenk H.P."/>
        </authorList>
    </citation>
    <scope>NUCLEOTIDE SEQUENCE [LARGE SCALE GENOMIC DNA]</scope>
    <source>
        <strain evidence="25">ATCC 33891 / DSM 2032 / 1pr3</strain>
    </source>
</reference>
<dbReference type="InterPro" id="IPR005467">
    <property type="entry name" value="His_kinase_dom"/>
</dbReference>
<dbReference type="CDD" id="cd17546">
    <property type="entry name" value="REC_hyHK_CKI1_RcsC-like"/>
    <property type="match status" value="1"/>
</dbReference>
<gene>
    <name evidence="24" type="ordered locus">Despr_1178</name>
</gene>
<dbReference type="InterPro" id="IPR001789">
    <property type="entry name" value="Sig_transdc_resp-reg_receiver"/>
</dbReference>
<feature type="domain" description="PAS" evidence="21">
    <location>
        <begin position="616"/>
        <end position="672"/>
    </location>
</feature>
<keyword evidence="13 18" id="KW-0472">Membrane</keyword>
<dbReference type="NCBIfam" id="TIGR00229">
    <property type="entry name" value="sensory_box"/>
    <property type="match status" value="3"/>
</dbReference>
<dbReference type="SMART" id="SM00388">
    <property type="entry name" value="HisKA"/>
    <property type="match status" value="1"/>
</dbReference>
<dbReference type="SUPFAM" id="SSF52172">
    <property type="entry name" value="CheY-like"/>
    <property type="match status" value="1"/>
</dbReference>
<dbReference type="CDD" id="cd00082">
    <property type="entry name" value="HisKA"/>
    <property type="match status" value="1"/>
</dbReference>
<dbReference type="PROSITE" id="PS50112">
    <property type="entry name" value="PAS"/>
    <property type="match status" value="3"/>
</dbReference>
<dbReference type="SMART" id="SM00086">
    <property type="entry name" value="PAC"/>
    <property type="match status" value="3"/>
</dbReference>
<dbReference type="Pfam" id="PF14827">
    <property type="entry name" value="dCache_3"/>
    <property type="match status" value="1"/>
</dbReference>
<keyword evidence="25" id="KW-1185">Reference proteome</keyword>
<dbReference type="PROSITE" id="PS50113">
    <property type="entry name" value="PAC"/>
    <property type="match status" value="2"/>
</dbReference>